<name>A0A099D181_9ACTN</name>
<dbReference type="eggNOG" id="COG2242">
    <property type="taxonomic scope" value="Bacteria"/>
</dbReference>
<dbReference type="SUPFAM" id="SSF53756">
    <property type="entry name" value="UDP-Glycosyltransferase/glycogen phosphorylase"/>
    <property type="match status" value="1"/>
</dbReference>
<dbReference type="eggNOG" id="COG0438">
    <property type="taxonomic scope" value="Bacteria"/>
</dbReference>
<keyword evidence="5" id="KW-1185">Reference proteome</keyword>
<evidence type="ECO:0000313" key="6">
    <source>
        <dbReference type="Proteomes" id="UP000215043"/>
    </source>
</evidence>
<reference evidence="4 5" key="1">
    <citation type="journal article" date="2014" name="PLoS ONE">
        <title>Identification and Characterization of a New Erythromycin Biosynthetic Gene Cluster in Actinopolyspora erythraea YIM90600, a Novel Erythronolide-Producing Halophilic Actinomycete Isolated from Salt Field.</title>
        <authorList>
            <person name="Chen D."/>
            <person name="Feng J."/>
            <person name="Huang L."/>
            <person name="Zhang Q."/>
            <person name="Wu J."/>
            <person name="Zhu X."/>
            <person name="Duan Y."/>
            <person name="Xu Z."/>
        </authorList>
    </citation>
    <scope>NUCLEOTIDE SEQUENCE [LARGE SCALE GENOMIC DNA]</scope>
    <source>
        <strain evidence="4 5">YIM90600</strain>
    </source>
</reference>
<proteinExistence type="predicted"/>
<keyword evidence="1" id="KW-0175">Coiled coil</keyword>
<dbReference type="SUPFAM" id="SSF53335">
    <property type="entry name" value="S-adenosyl-L-methionine-dependent methyltransferases"/>
    <property type="match status" value="1"/>
</dbReference>
<evidence type="ECO:0000313" key="5">
    <source>
        <dbReference type="Proteomes" id="UP000029737"/>
    </source>
</evidence>
<evidence type="ECO:0000256" key="1">
    <source>
        <dbReference type="SAM" id="Coils"/>
    </source>
</evidence>
<feature type="coiled-coil region" evidence="1">
    <location>
        <begin position="857"/>
        <end position="967"/>
    </location>
</feature>
<feature type="region of interest" description="Disordered" evidence="2">
    <location>
        <begin position="515"/>
        <end position="534"/>
    </location>
</feature>
<reference evidence="3 6" key="2">
    <citation type="submission" date="2017-08" db="EMBL/GenBank/DDBJ databases">
        <title>The complete genome sequence of moderately halophilic actinomycete Actinopolyspora erythraea YIM 90600, the producer of novel erythromycin, novel actinopolysporins A-C and tubercidin.</title>
        <authorList>
            <person name="Yin M."/>
            <person name="Tang S."/>
        </authorList>
    </citation>
    <scope>NUCLEOTIDE SEQUENCE [LARGE SCALE GENOMIC DNA]</scope>
    <source>
        <strain evidence="3 6">YIM 90600</strain>
    </source>
</reference>
<dbReference type="OrthoDB" id="5679686at2"/>
<feature type="compositionally biased region" description="Low complexity" evidence="2">
    <location>
        <begin position="24"/>
        <end position="36"/>
    </location>
</feature>
<gene>
    <name evidence="3" type="ORF">CDG81_06745</name>
    <name evidence="4" type="ORF">IL38_21775</name>
</gene>
<accession>A0A099D181</accession>
<dbReference type="KEGG" id="aey:CDG81_06745"/>
<dbReference type="RefSeq" id="WP_043577509.1">
    <property type="nucleotide sequence ID" value="NZ_CP022752.1"/>
</dbReference>
<organism evidence="3 6">
    <name type="scientific">Actinopolyspora erythraea</name>
    <dbReference type="NCBI Taxonomy" id="414996"/>
    <lineage>
        <taxon>Bacteria</taxon>
        <taxon>Bacillati</taxon>
        <taxon>Actinomycetota</taxon>
        <taxon>Actinomycetes</taxon>
        <taxon>Actinopolysporales</taxon>
        <taxon>Actinopolysporaceae</taxon>
        <taxon>Actinopolyspora</taxon>
    </lineage>
</organism>
<dbReference type="Gene3D" id="3.40.50.150">
    <property type="entry name" value="Vaccinia Virus protein VP39"/>
    <property type="match status" value="1"/>
</dbReference>
<dbReference type="Proteomes" id="UP000029737">
    <property type="component" value="Unassembled WGS sequence"/>
</dbReference>
<evidence type="ECO:0008006" key="7">
    <source>
        <dbReference type="Google" id="ProtNLM"/>
    </source>
</evidence>
<feature type="region of interest" description="Disordered" evidence="2">
    <location>
        <begin position="1"/>
        <end position="62"/>
    </location>
</feature>
<dbReference type="Proteomes" id="UP000215043">
    <property type="component" value="Chromosome"/>
</dbReference>
<protein>
    <recommendedName>
        <fullName evidence="7">FkbM family methyltransferase</fullName>
    </recommendedName>
</protein>
<dbReference type="AlphaFoldDB" id="A0A099D181"/>
<feature type="compositionally biased region" description="Basic and acidic residues" evidence="2">
    <location>
        <begin position="515"/>
        <end position="529"/>
    </location>
</feature>
<evidence type="ECO:0000313" key="3">
    <source>
        <dbReference type="EMBL" id="ASU78056.1"/>
    </source>
</evidence>
<dbReference type="Gene3D" id="3.40.50.2000">
    <property type="entry name" value="Glycogen Phosphorylase B"/>
    <property type="match status" value="1"/>
</dbReference>
<evidence type="ECO:0000256" key="2">
    <source>
        <dbReference type="SAM" id="MobiDB-lite"/>
    </source>
</evidence>
<dbReference type="EMBL" id="CP022752">
    <property type="protein sequence ID" value="ASU78056.1"/>
    <property type="molecule type" value="Genomic_DNA"/>
</dbReference>
<dbReference type="HOGENOM" id="CLU_266358_0_0_11"/>
<dbReference type="InterPro" id="IPR029063">
    <property type="entry name" value="SAM-dependent_MTases_sf"/>
</dbReference>
<sequence length="1268" mass="137246">MSDPLDHSESNQWPSADPEGPGSADEFAAEPAWPAELPEEGSPRPSDEGGGPAPPHGCTVARPGQLAGARVLRDSFLRYHPGGRFTILLLDFDSGLEAGSREEVLIPADIGVDEVEFARLATACGGELLNAVVLPRLLAFLLRSEPLVLYLSPSVQVFGSFREPLATLDKDTPLGLSPRVLRPLPADGLRPGARDLAGRGSFDPNLIAVCQGSEWVLDEWAQRVRAEPDAAAEFFEGLPAVVDHRVLRDPGVGLSVFSAGQRTLESSEDGYFVDGQPLRSVHFEGFEPQRPWLFSAEYSDRPRVLLSESPPLAQLCAGYRNALVSQGMATEKSSPFDELPDGTALPDSLRAAYRSQWLSAEISGDPVVPSPFEPGGPERDPFAEFLDWAATPGDDQQRAAGCSRWCFALWQDDPLLRRDYPRPLTDDAAAFAEWCAGVGVASGRVPSRLVRSPGPNRSEMTDQLGVAVVGSGRLAELVRLAVRSSGIPNSDDAQYPVVLRCDPSVPVPAGHHLIDVRPDGGADPAEEKSTVSGEPTELWALSQAGRHAARHVGVQARVLALPFPEHDRPDPATRRQARERLGIGEELVFTAFADHAEEHRANVLGLVTAFGTAFGGRDDVRLVVAVSGAAEHPEAAERLRLATTTDPRILLLEQEDSEETAQLVADCAVSLHRAEGGVGGDRYALRMLDAAARGIPVITVEQGSVGELFGRDGAVLVGCHGAGEPDLEAAATALTEAAEDAGALERFGVAARERLAQHHAPNKAGEQLRERVEAAYRNWRAKWARDQHGPDEDPLRPLLVARHALHRPPEVGMGGRNAVTPALRKAVLKALGHYDEHIRDIIRSLLDGVEKTSSELLRRQQERADDLDVNAVRAELTQLAQRQEQLGSRVAGADDSTVQARTDLAEHERRLRALEESAGSFGERQLSELAERIDSLTGAVERTLDRVDRLEQRIETSERNQREQLENGLRRTALDIDNTLRSTDALRRIVLREHERNSGTAHLPGTPVVCEAGLLRLPADDTVMLPWLSSHHRWDAEVSALIDSLLEPGGVFLDVGAYVGYQAVRVLGRLNYTGRVIAVEPDEAARGLLEHNAEVNVAERLRERLTVLDCAAWSADGELLGLPAGTGGVEVTSAEGEGHHSVPDGRASVVRLRGVRLDGELSSEHGIGERNLSVVHVDVGSRVHRILAGLERLLRGHRPAVVCSFTPSGIRALGDEPRAVLEEFTSWGYDIVPVGRSEPVAPEQLMQAIGASETSTVKLWLRPGRETE</sequence>
<evidence type="ECO:0000313" key="4">
    <source>
        <dbReference type="EMBL" id="KGI79824.1"/>
    </source>
</evidence>
<dbReference type="EMBL" id="JPMV01000039">
    <property type="protein sequence ID" value="KGI79824.1"/>
    <property type="molecule type" value="Genomic_DNA"/>
</dbReference>